<gene>
    <name evidence="2" type="ORF">RM51_06310</name>
</gene>
<dbReference type="STRING" id="363331.RM51_06310"/>
<keyword evidence="2" id="KW-0675">Receptor</keyword>
<evidence type="ECO:0000256" key="1">
    <source>
        <dbReference type="SAM" id="SignalP"/>
    </source>
</evidence>
<reference evidence="2 3" key="1">
    <citation type="submission" date="2014-12" db="EMBL/GenBank/DDBJ databases">
        <title>Genome sequencing of Chryseobacterium taiwanense TPW19.</title>
        <authorList>
            <person name="Tan P.W."/>
            <person name="Chan K.-G."/>
        </authorList>
    </citation>
    <scope>NUCLEOTIDE SEQUENCE [LARGE SCALE GENOMIC DNA]</scope>
    <source>
        <strain evidence="2 3">TPW19</strain>
    </source>
</reference>
<accession>A0A0B4CSX7</accession>
<sequence length="480" mass="52454">MLKKSLIVMSISVAFFAQAQDISVLRNSIDVYSNTPMNGSSKFNAMAGSNGALGGDASSLLTNPAGLGVAISGDVSATLSITNNKNKSSLAGSSIDYNVNKVDIGNVGGIAAFQLMTESGWKFVNVGVNFSNQSIENYVESPGNSKIVLQKDLIDSNNNPVTGNLTYLGHAYNRYGTKSKMNIGVGANYENYLYFGAGLNFHYADVEQWDTAAFGLDLDNSVSSFNKQYTPYTEKSNGFSASFGMIGKVSKELRLGATIETPTWWRMDRIYTEYGLDNQGYMGSGTYSETVNFRSPMKATVSGAYVPSKNLSFNVDYTLGITRPKYKEEIDADKELNDFFKDNYKNLSEVRVGAEYRIKSFRLRGGYSYASSPFDSGTVSAYSNAGTAGNTSYNNWTLGERNTFGAGLGYDFGAFYIDASYQNVSSKYNNPFLYGKVISGSPYYSTGYSSSDFDVANESYAVSEVKNTFNNFFITLGWKF</sequence>
<dbReference type="Proteomes" id="UP000031167">
    <property type="component" value="Unassembled WGS sequence"/>
</dbReference>
<feature type="chain" id="PRO_5002084773" evidence="1">
    <location>
        <begin position="20"/>
        <end position="480"/>
    </location>
</feature>
<dbReference type="EMBL" id="JWTA01000004">
    <property type="protein sequence ID" value="KIC64319.1"/>
    <property type="molecule type" value="Genomic_DNA"/>
</dbReference>
<feature type="signal peptide" evidence="1">
    <location>
        <begin position="1"/>
        <end position="19"/>
    </location>
</feature>
<comment type="caution">
    <text evidence="2">The sequence shown here is derived from an EMBL/GenBank/DDBJ whole genome shotgun (WGS) entry which is preliminary data.</text>
</comment>
<dbReference type="OrthoDB" id="9765571at2"/>
<proteinExistence type="predicted"/>
<evidence type="ECO:0000313" key="2">
    <source>
        <dbReference type="EMBL" id="KIC64319.1"/>
    </source>
</evidence>
<dbReference type="Gene3D" id="2.40.160.60">
    <property type="entry name" value="Outer membrane protein transport protein (OMPP1/FadL/TodX)"/>
    <property type="match status" value="1"/>
</dbReference>
<keyword evidence="1" id="KW-0732">Signal</keyword>
<organism evidence="2 3">
    <name type="scientific">Chryseobacterium taiwanense</name>
    <dbReference type="NCBI Taxonomy" id="363331"/>
    <lineage>
        <taxon>Bacteria</taxon>
        <taxon>Pseudomonadati</taxon>
        <taxon>Bacteroidota</taxon>
        <taxon>Flavobacteriia</taxon>
        <taxon>Flavobacteriales</taxon>
        <taxon>Weeksellaceae</taxon>
        <taxon>Chryseobacterium group</taxon>
        <taxon>Chryseobacterium</taxon>
    </lineage>
</organism>
<protein>
    <submittedName>
        <fullName evidence="2">Hemin receptor</fullName>
    </submittedName>
</protein>
<dbReference type="SUPFAM" id="SSF56935">
    <property type="entry name" value="Porins"/>
    <property type="match status" value="1"/>
</dbReference>
<dbReference type="AlphaFoldDB" id="A0A0B4CSX7"/>
<name>A0A0B4CSX7_9FLAO</name>
<keyword evidence="3" id="KW-1185">Reference proteome</keyword>
<evidence type="ECO:0000313" key="3">
    <source>
        <dbReference type="Proteomes" id="UP000031167"/>
    </source>
</evidence>